<dbReference type="InterPro" id="IPR050567">
    <property type="entry name" value="Mitochondrial_Carrier"/>
</dbReference>
<evidence type="ECO:0008006" key="11">
    <source>
        <dbReference type="Google" id="ProtNLM"/>
    </source>
</evidence>
<keyword evidence="10" id="KW-1185">Reference proteome</keyword>
<dbReference type="Gene3D" id="1.50.40.10">
    <property type="entry name" value="Mitochondrial carrier domain"/>
    <property type="match status" value="1"/>
</dbReference>
<dbReference type="GO" id="GO:1990575">
    <property type="term" value="P:mitochondrial L-ornithine transmembrane transport"/>
    <property type="evidence" value="ECO:0007669"/>
    <property type="project" value="TreeGrafter"/>
</dbReference>
<dbReference type="STRING" id="1314783.A0A165PIB9"/>
<name>A0A165PIB9_9APHY</name>
<protein>
    <recommendedName>
        <fullName evidence="11">Mitochondrial carrier</fullName>
    </recommendedName>
</protein>
<organism evidence="9 10">
    <name type="scientific">Daedalea quercina L-15889</name>
    <dbReference type="NCBI Taxonomy" id="1314783"/>
    <lineage>
        <taxon>Eukaryota</taxon>
        <taxon>Fungi</taxon>
        <taxon>Dikarya</taxon>
        <taxon>Basidiomycota</taxon>
        <taxon>Agaricomycotina</taxon>
        <taxon>Agaricomycetes</taxon>
        <taxon>Polyporales</taxon>
        <taxon>Fomitopsis</taxon>
    </lineage>
</organism>
<evidence type="ECO:0000256" key="8">
    <source>
        <dbReference type="ARBA" id="ARBA00023136"/>
    </source>
</evidence>
<gene>
    <name evidence="9" type="ORF">DAEQUDRAFT_728052</name>
</gene>
<keyword evidence="6" id="KW-1133">Transmembrane helix</keyword>
<dbReference type="Proteomes" id="UP000076727">
    <property type="component" value="Unassembled WGS sequence"/>
</dbReference>
<evidence type="ECO:0000313" key="9">
    <source>
        <dbReference type="EMBL" id="KZT68248.1"/>
    </source>
</evidence>
<evidence type="ECO:0000256" key="7">
    <source>
        <dbReference type="ARBA" id="ARBA00023128"/>
    </source>
</evidence>
<proteinExistence type="inferred from homology"/>
<dbReference type="GO" id="GO:0031966">
    <property type="term" value="C:mitochondrial membrane"/>
    <property type="evidence" value="ECO:0007669"/>
    <property type="project" value="UniProtKB-SubCell"/>
</dbReference>
<comment type="subcellular location">
    <subcellularLocation>
        <location evidence="1">Mitochondrion membrane</location>
        <topology evidence="1">Multi-pass membrane protein</topology>
    </subcellularLocation>
</comment>
<reference evidence="9 10" key="1">
    <citation type="journal article" date="2016" name="Mol. Biol. Evol.">
        <title>Comparative Genomics of Early-Diverging Mushroom-Forming Fungi Provides Insights into the Origins of Lignocellulose Decay Capabilities.</title>
        <authorList>
            <person name="Nagy L.G."/>
            <person name="Riley R."/>
            <person name="Tritt A."/>
            <person name="Adam C."/>
            <person name="Daum C."/>
            <person name="Floudas D."/>
            <person name="Sun H."/>
            <person name="Yadav J.S."/>
            <person name="Pangilinan J."/>
            <person name="Larsson K.H."/>
            <person name="Matsuura K."/>
            <person name="Barry K."/>
            <person name="Labutti K."/>
            <person name="Kuo R."/>
            <person name="Ohm R.A."/>
            <person name="Bhattacharya S.S."/>
            <person name="Shirouzu T."/>
            <person name="Yoshinaga Y."/>
            <person name="Martin F.M."/>
            <person name="Grigoriev I.V."/>
            <person name="Hibbett D.S."/>
        </authorList>
    </citation>
    <scope>NUCLEOTIDE SEQUENCE [LARGE SCALE GENOMIC DNA]</scope>
    <source>
        <strain evidence="9 10">L-15889</strain>
    </source>
</reference>
<evidence type="ECO:0000256" key="6">
    <source>
        <dbReference type="ARBA" id="ARBA00022989"/>
    </source>
</evidence>
<keyword evidence="4" id="KW-0812">Transmembrane</keyword>
<keyword evidence="3" id="KW-0813">Transport</keyword>
<dbReference type="GO" id="GO:0000064">
    <property type="term" value="F:L-ornithine transmembrane transporter activity"/>
    <property type="evidence" value="ECO:0007669"/>
    <property type="project" value="TreeGrafter"/>
</dbReference>
<dbReference type="PANTHER" id="PTHR45624:SF52">
    <property type="entry name" value="MITOCHONDRIAL CARRIER"/>
    <property type="match status" value="1"/>
</dbReference>
<keyword evidence="5" id="KW-0677">Repeat</keyword>
<dbReference type="SUPFAM" id="SSF103506">
    <property type="entry name" value="Mitochondrial carrier"/>
    <property type="match status" value="1"/>
</dbReference>
<dbReference type="EMBL" id="KV429068">
    <property type="protein sequence ID" value="KZT68248.1"/>
    <property type="molecule type" value="Genomic_DNA"/>
</dbReference>
<evidence type="ECO:0000256" key="4">
    <source>
        <dbReference type="ARBA" id="ARBA00022692"/>
    </source>
</evidence>
<evidence type="ECO:0000313" key="10">
    <source>
        <dbReference type="Proteomes" id="UP000076727"/>
    </source>
</evidence>
<accession>A0A165PIB9</accession>
<dbReference type="InterPro" id="IPR023395">
    <property type="entry name" value="MCP_dom_sf"/>
</dbReference>
<dbReference type="AlphaFoldDB" id="A0A165PIB9"/>
<dbReference type="PANTHER" id="PTHR45624">
    <property type="entry name" value="MITOCHONDRIAL BASIC AMINO ACIDS TRANSPORTER-RELATED"/>
    <property type="match status" value="1"/>
</dbReference>
<sequence>MSSPSQDSLQEQANSFYAALARTATRSLALYFSRPVRLFRPAKVNGWQTLKNLALHHGQSLSPQYLSWLVKQEGFMVIPKHFIPPMVVNSALGYVLWSTYSETSDLLEPHLPDSPIAVAAFSGAAAGGAQALVAAPAENVRLAIEGGSKSARGWSHAWKEVFRGTSAAAQSRAEEMHEARQVRDWMKEVGEMAGRGWDGWAWGCAKDICGFALFFSIFELTRRAALRAKSSTYSLMQTSEARASAGEPLRRHAPRTAHALTLVSGGALAGLAYELTCRPWDVARKAVHIDLVASSAAQTHSVMEILSRKVREDGLLSFFHDPHHVTPHEDMKLTPLRRRLYSASRTLARVGPWGIGFLVWEAFGPGIS</sequence>
<keyword evidence="8" id="KW-0472">Membrane</keyword>
<evidence type="ECO:0000256" key="5">
    <source>
        <dbReference type="ARBA" id="ARBA00022737"/>
    </source>
</evidence>
<dbReference type="OrthoDB" id="3364892at2759"/>
<keyword evidence="7" id="KW-0496">Mitochondrion</keyword>
<evidence type="ECO:0000256" key="2">
    <source>
        <dbReference type="ARBA" id="ARBA00006375"/>
    </source>
</evidence>
<comment type="similarity">
    <text evidence="2">Belongs to the mitochondrial carrier (TC 2.A.29) family.</text>
</comment>
<evidence type="ECO:0000256" key="1">
    <source>
        <dbReference type="ARBA" id="ARBA00004225"/>
    </source>
</evidence>
<evidence type="ECO:0000256" key="3">
    <source>
        <dbReference type="ARBA" id="ARBA00022448"/>
    </source>
</evidence>